<dbReference type="AlphaFoldDB" id="A0A250KX55"/>
<gene>
    <name evidence="3" type="ORF">sS8_4338</name>
</gene>
<proteinExistence type="predicted"/>
<name>A0A250KX55_9GAMM</name>
<feature type="region of interest" description="Disordered" evidence="1">
    <location>
        <begin position="58"/>
        <end position="77"/>
    </location>
</feature>
<keyword evidence="2" id="KW-0472">Membrane</keyword>
<evidence type="ECO:0000313" key="3">
    <source>
        <dbReference type="EMBL" id="BBA36268.1"/>
    </source>
</evidence>
<dbReference type="OrthoDB" id="5570694at2"/>
<keyword evidence="4" id="KW-1185">Reference proteome</keyword>
<dbReference type="RefSeq" id="WP_119631471.1">
    <property type="nucleotide sequence ID" value="NZ_AP017928.1"/>
</dbReference>
<reference evidence="3 4" key="1">
    <citation type="submission" date="2016-12" db="EMBL/GenBank/DDBJ databases">
        <title>Genome sequencing of Methylocaldum marinum.</title>
        <authorList>
            <person name="Takeuchi M."/>
            <person name="Kamagata Y."/>
            <person name="Hiraoka S."/>
            <person name="Oshima K."/>
            <person name="Hattori M."/>
            <person name="Iwasaki W."/>
        </authorList>
    </citation>
    <scope>NUCLEOTIDE SEQUENCE [LARGE SCALE GENOMIC DNA]</scope>
    <source>
        <strain evidence="3 4">S8</strain>
    </source>
</reference>
<feature type="transmembrane region" description="Helical" evidence="2">
    <location>
        <begin position="36"/>
        <end position="55"/>
    </location>
</feature>
<feature type="transmembrane region" description="Helical" evidence="2">
    <location>
        <begin position="9"/>
        <end position="30"/>
    </location>
</feature>
<keyword evidence="2" id="KW-1133">Transmembrane helix</keyword>
<evidence type="ECO:0000313" key="4">
    <source>
        <dbReference type="Proteomes" id="UP000266313"/>
    </source>
</evidence>
<keyword evidence="2" id="KW-0812">Transmembrane</keyword>
<evidence type="ECO:0000256" key="2">
    <source>
        <dbReference type="SAM" id="Phobius"/>
    </source>
</evidence>
<accession>A0A250KX55</accession>
<sequence>MFKPRLDIFLAYPIHTSALIANFLVLLFLPLVRPPITLSMLLVALLVYFSMFFGAKSAAREKQGRLSSNDDAQPGGR</sequence>
<dbReference type="EMBL" id="AP017928">
    <property type="protein sequence ID" value="BBA36268.1"/>
    <property type="molecule type" value="Genomic_DNA"/>
</dbReference>
<dbReference type="Proteomes" id="UP000266313">
    <property type="component" value="Chromosome"/>
</dbReference>
<protein>
    <submittedName>
        <fullName evidence="3">Uncharacterized protein</fullName>
    </submittedName>
</protein>
<organism evidence="3 4">
    <name type="scientific">Methylocaldum marinum</name>
    <dbReference type="NCBI Taxonomy" id="1432792"/>
    <lineage>
        <taxon>Bacteria</taxon>
        <taxon>Pseudomonadati</taxon>
        <taxon>Pseudomonadota</taxon>
        <taxon>Gammaproteobacteria</taxon>
        <taxon>Methylococcales</taxon>
        <taxon>Methylococcaceae</taxon>
        <taxon>Methylocaldum</taxon>
    </lineage>
</organism>
<dbReference type="KEGG" id="mmai:sS8_4338"/>
<evidence type="ECO:0000256" key="1">
    <source>
        <dbReference type="SAM" id="MobiDB-lite"/>
    </source>
</evidence>